<keyword evidence="3" id="KW-1185">Reference proteome</keyword>
<gene>
    <name evidence="2" type="ORF">HID58_059926</name>
</gene>
<sequence length="60" mass="6524">MFCSFLPRLGIVPLLLAGGTFSMFVLVLGDNLVHSWYRSRILGQVVCVVPMPNREGGTAS</sequence>
<feature type="transmembrane region" description="Helical" evidence="1">
    <location>
        <begin position="12"/>
        <end position="33"/>
    </location>
</feature>
<keyword evidence="1" id="KW-0812">Transmembrane</keyword>
<organism evidence="2 3">
    <name type="scientific">Brassica napus</name>
    <name type="common">Rape</name>
    <dbReference type="NCBI Taxonomy" id="3708"/>
    <lineage>
        <taxon>Eukaryota</taxon>
        <taxon>Viridiplantae</taxon>
        <taxon>Streptophyta</taxon>
        <taxon>Embryophyta</taxon>
        <taxon>Tracheophyta</taxon>
        <taxon>Spermatophyta</taxon>
        <taxon>Magnoliopsida</taxon>
        <taxon>eudicotyledons</taxon>
        <taxon>Gunneridae</taxon>
        <taxon>Pentapetalae</taxon>
        <taxon>rosids</taxon>
        <taxon>malvids</taxon>
        <taxon>Brassicales</taxon>
        <taxon>Brassicaceae</taxon>
        <taxon>Brassiceae</taxon>
        <taxon>Brassica</taxon>
    </lineage>
</organism>
<reference evidence="2 3" key="1">
    <citation type="submission" date="2021-05" db="EMBL/GenBank/DDBJ databases">
        <title>Genome Assembly of Synthetic Allotetraploid Brassica napus Reveals Homoeologous Exchanges between Subgenomes.</title>
        <authorList>
            <person name="Davis J.T."/>
        </authorList>
    </citation>
    <scope>NUCLEOTIDE SEQUENCE [LARGE SCALE GENOMIC DNA]</scope>
    <source>
        <strain evidence="3">cv. Da-Ae</strain>
        <tissue evidence="2">Seedling</tissue>
    </source>
</reference>
<name>A0ABQ7ZUA8_BRANA</name>
<keyword evidence="1" id="KW-0472">Membrane</keyword>
<keyword evidence="1" id="KW-1133">Transmembrane helix</keyword>
<dbReference type="Proteomes" id="UP000824890">
    <property type="component" value="Unassembled WGS sequence"/>
</dbReference>
<accession>A0ABQ7ZUA8</accession>
<evidence type="ECO:0000313" key="3">
    <source>
        <dbReference type="Proteomes" id="UP000824890"/>
    </source>
</evidence>
<proteinExistence type="predicted"/>
<evidence type="ECO:0000313" key="2">
    <source>
        <dbReference type="EMBL" id="KAH0883830.1"/>
    </source>
</evidence>
<comment type="caution">
    <text evidence="2">The sequence shown here is derived from an EMBL/GenBank/DDBJ whole genome shotgun (WGS) entry which is preliminary data.</text>
</comment>
<evidence type="ECO:0000256" key="1">
    <source>
        <dbReference type="SAM" id="Phobius"/>
    </source>
</evidence>
<protein>
    <submittedName>
        <fullName evidence="2">Uncharacterized protein</fullName>
    </submittedName>
</protein>
<dbReference type="EMBL" id="JAGKQM010000014">
    <property type="protein sequence ID" value="KAH0883830.1"/>
    <property type="molecule type" value="Genomic_DNA"/>
</dbReference>